<keyword evidence="2" id="KW-1185">Reference proteome</keyword>
<dbReference type="Proteomes" id="UP001500618">
    <property type="component" value="Unassembled WGS sequence"/>
</dbReference>
<evidence type="ECO:0000313" key="1">
    <source>
        <dbReference type="EMBL" id="GAA1675403.1"/>
    </source>
</evidence>
<dbReference type="EMBL" id="BAAANY010000009">
    <property type="protein sequence ID" value="GAA1675403.1"/>
    <property type="molecule type" value="Genomic_DNA"/>
</dbReference>
<accession>A0ABP4SMV5</accession>
<protein>
    <submittedName>
        <fullName evidence="1">Uncharacterized protein</fullName>
    </submittedName>
</protein>
<reference evidence="2" key="1">
    <citation type="journal article" date="2019" name="Int. J. Syst. Evol. Microbiol.">
        <title>The Global Catalogue of Microorganisms (GCM) 10K type strain sequencing project: providing services to taxonomists for standard genome sequencing and annotation.</title>
        <authorList>
            <consortium name="The Broad Institute Genomics Platform"/>
            <consortium name="The Broad Institute Genome Sequencing Center for Infectious Disease"/>
            <person name="Wu L."/>
            <person name="Ma J."/>
        </authorList>
    </citation>
    <scope>NUCLEOTIDE SEQUENCE [LARGE SCALE GENOMIC DNA]</scope>
    <source>
        <strain evidence="2">JCM 14718</strain>
    </source>
</reference>
<evidence type="ECO:0000313" key="2">
    <source>
        <dbReference type="Proteomes" id="UP001500618"/>
    </source>
</evidence>
<name>A0ABP4SMV5_9ACTN</name>
<dbReference type="Pfam" id="PF19531">
    <property type="entry name" value="DUF6058"/>
    <property type="match status" value="1"/>
</dbReference>
<comment type="caution">
    <text evidence="1">The sequence shown here is derived from an EMBL/GenBank/DDBJ whole genome shotgun (WGS) entry which is preliminary data.</text>
</comment>
<dbReference type="InterPro" id="IPR045694">
    <property type="entry name" value="DUF6058"/>
</dbReference>
<gene>
    <name evidence="1" type="ORF">GCM10009765_25890</name>
</gene>
<proteinExistence type="predicted"/>
<organism evidence="1 2">
    <name type="scientific">Fodinicola feengrottensis</name>
    <dbReference type="NCBI Taxonomy" id="435914"/>
    <lineage>
        <taxon>Bacteria</taxon>
        <taxon>Bacillati</taxon>
        <taxon>Actinomycetota</taxon>
        <taxon>Actinomycetes</taxon>
        <taxon>Mycobacteriales</taxon>
        <taxon>Fodinicola</taxon>
    </lineage>
</organism>
<sequence>MSVSTEPSPTARFHHDLRAAVARRFREINGDHPMTPADDRYVDFEYASLEELAAGHGLDPDAVRADMLSYRLPLPSYLRSDGTEMFHRDLFGLADQLGLDNLRSWFVRQFADPVTGREEWQAYLSGQYVCLHSVTPWTIQRKGELVGAIQDAVADPQPRSTAWLDQLHDWVDQLDVLAPAYTGYDVLRFGGPTGRQTNIDAIRAKFPRRR</sequence>
<dbReference type="RefSeq" id="WP_344310159.1">
    <property type="nucleotide sequence ID" value="NZ_BAAANY010000009.1"/>
</dbReference>